<evidence type="ECO:0000256" key="1">
    <source>
        <dbReference type="ARBA" id="ARBA00007274"/>
    </source>
</evidence>
<dbReference type="RefSeq" id="WP_105246854.1">
    <property type="nucleotide sequence ID" value="NZ_PSZM01000037.1"/>
</dbReference>
<protein>
    <submittedName>
        <fullName evidence="2">dTDP-6-deoxy-3,4-keto-hexulose isomerase</fullName>
    </submittedName>
</protein>
<dbReference type="PANTHER" id="PTHR43300">
    <property type="entry name" value="ACETYLTRANSFERASE"/>
    <property type="match status" value="1"/>
</dbReference>
<gene>
    <name evidence="2" type="ORF">C4S77_06370</name>
</gene>
<dbReference type="InterPro" id="IPR050179">
    <property type="entry name" value="Trans_hexapeptide_repeat"/>
</dbReference>
<keyword evidence="2" id="KW-0413">Isomerase</keyword>
<evidence type="ECO:0000313" key="3">
    <source>
        <dbReference type="Proteomes" id="UP000238042"/>
    </source>
</evidence>
<accession>A0A2S8ACT0</accession>
<dbReference type="EMBL" id="PSZM01000037">
    <property type="protein sequence ID" value="PQL92643.1"/>
    <property type="molecule type" value="Genomic_DNA"/>
</dbReference>
<comment type="caution">
    <text evidence="2">The sequence shown here is derived from an EMBL/GenBank/DDBJ whole genome shotgun (WGS) entry which is preliminary data.</text>
</comment>
<dbReference type="Gene3D" id="2.160.10.10">
    <property type="entry name" value="Hexapeptide repeat proteins"/>
    <property type="match status" value="1"/>
</dbReference>
<dbReference type="AlphaFoldDB" id="A0A2S8ACT0"/>
<keyword evidence="3" id="KW-1185">Reference proteome</keyword>
<dbReference type="GO" id="GO:0016853">
    <property type="term" value="F:isomerase activity"/>
    <property type="evidence" value="ECO:0007669"/>
    <property type="project" value="UniProtKB-KW"/>
</dbReference>
<dbReference type="InterPro" id="IPR011004">
    <property type="entry name" value="Trimer_LpxA-like_sf"/>
</dbReference>
<dbReference type="Pfam" id="PF00132">
    <property type="entry name" value="Hexapep"/>
    <property type="match status" value="2"/>
</dbReference>
<dbReference type="Proteomes" id="UP000238042">
    <property type="component" value="Unassembled WGS sequence"/>
</dbReference>
<dbReference type="InterPro" id="IPR001451">
    <property type="entry name" value="Hexapep"/>
</dbReference>
<organism evidence="2 3">
    <name type="scientific">Apibacter adventoris</name>
    <dbReference type="NCBI Taxonomy" id="1679466"/>
    <lineage>
        <taxon>Bacteria</taxon>
        <taxon>Pseudomonadati</taxon>
        <taxon>Bacteroidota</taxon>
        <taxon>Flavobacteriia</taxon>
        <taxon>Flavobacteriales</taxon>
        <taxon>Weeksellaceae</taxon>
        <taxon>Apibacter</taxon>
    </lineage>
</organism>
<name>A0A2S8ACT0_9FLAO</name>
<sequence length="161" mass="17718">MIRIHPTSDVQSQNIGDNTLIWQFCVILKNAVIGENCNINFNVFIENEVIIGNDVTIKPGVQIWDGITIEDNVFIGPNVTFTNDLIPRSKQYPEKFEKTIIKKGASIGANATIIAGHIIGEYALVGAGSVVTKDIPPYTVWYGNPAELKGYITEEGQIVKE</sequence>
<reference evidence="2 3" key="1">
    <citation type="submission" date="2018-02" db="EMBL/GenBank/DDBJ databases">
        <title>Genome sequences of Apibacter spp., gut symbionts of Asian honey bees.</title>
        <authorList>
            <person name="Kwong W.K."/>
            <person name="Steele M.I."/>
            <person name="Moran N.A."/>
        </authorList>
    </citation>
    <scope>NUCLEOTIDE SEQUENCE [LARGE SCALE GENOMIC DNA]</scope>
    <source>
        <strain evidence="3">wkB301</strain>
    </source>
</reference>
<evidence type="ECO:0000313" key="2">
    <source>
        <dbReference type="EMBL" id="PQL92643.1"/>
    </source>
</evidence>
<comment type="similarity">
    <text evidence="1">Belongs to the transferase hexapeptide repeat family.</text>
</comment>
<dbReference type="Pfam" id="PF14602">
    <property type="entry name" value="Hexapep_2"/>
    <property type="match status" value="1"/>
</dbReference>
<dbReference type="CDD" id="cd03358">
    <property type="entry name" value="LbH_WxcM_N_like"/>
    <property type="match status" value="1"/>
</dbReference>
<dbReference type="SUPFAM" id="SSF51161">
    <property type="entry name" value="Trimeric LpxA-like enzymes"/>
    <property type="match status" value="1"/>
</dbReference>
<dbReference type="PANTHER" id="PTHR43300:SF4">
    <property type="entry name" value="ACYL-[ACYL-CARRIER-PROTEIN]--UDP-N-ACETYLGLUCOSAMINE O-ACYLTRANSFERASE"/>
    <property type="match status" value="1"/>
</dbReference>
<dbReference type="OrthoDB" id="9801697at2"/>
<proteinExistence type="inferred from homology"/>